<protein>
    <submittedName>
        <fullName evidence="2">Uncharacterized protein</fullName>
    </submittedName>
</protein>
<proteinExistence type="predicted"/>
<accession>A0A4Y9YSU9</accession>
<comment type="caution">
    <text evidence="2">The sequence shown here is derived from an EMBL/GenBank/DDBJ whole genome shotgun (WGS) entry which is preliminary data.</text>
</comment>
<evidence type="ECO:0000313" key="3">
    <source>
        <dbReference type="Proteomes" id="UP000298390"/>
    </source>
</evidence>
<feature type="compositionally biased region" description="Basic and acidic residues" evidence="1">
    <location>
        <begin position="569"/>
        <end position="578"/>
    </location>
</feature>
<dbReference type="EMBL" id="SEKV01000093">
    <property type="protein sequence ID" value="TFY64611.1"/>
    <property type="molecule type" value="Genomic_DNA"/>
</dbReference>
<feature type="region of interest" description="Disordered" evidence="1">
    <location>
        <begin position="566"/>
        <end position="607"/>
    </location>
</feature>
<evidence type="ECO:0000256" key="1">
    <source>
        <dbReference type="SAM" id="MobiDB-lite"/>
    </source>
</evidence>
<reference evidence="2 3" key="1">
    <citation type="submission" date="2019-01" db="EMBL/GenBank/DDBJ databases">
        <title>Genome sequencing of the rare red list fungi Fomitopsis rosea.</title>
        <authorList>
            <person name="Buettner E."/>
            <person name="Kellner H."/>
        </authorList>
    </citation>
    <scope>NUCLEOTIDE SEQUENCE [LARGE SCALE GENOMIC DNA]</scope>
    <source>
        <strain evidence="2 3">DSM 105464</strain>
    </source>
</reference>
<gene>
    <name evidence="2" type="ORF">EVJ58_g2514</name>
</gene>
<dbReference type="Proteomes" id="UP000298390">
    <property type="component" value="Unassembled WGS sequence"/>
</dbReference>
<evidence type="ECO:0000313" key="2">
    <source>
        <dbReference type="EMBL" id="TFY64611.1"/>
    </source>
</evidence>
<name>A0A4Y9YSU9_9APHY</name>
<sequence length="607" mass="67416">MDFMAQPQEQSPAGISDIVLFSHVLRLRLVRQVPSGIHKASGGADLGHEERVGDLVEQFYDELLSARVSGMLAALVDVDDNLISLVNTIIYIGMSRRNLNIVSRFRTGADSRFISRSLHIMATLITIRPDMGYPVLRQICWGIWMLSMPTSKILSGLLVPVVQSTTELAPSLSELLRLDREGETSFCYAALGLLDYTIWWEMEHHHQLLSANPTSLGVELKEAAELRDALLDKYIALLNSLMSLQSPAIATKGNPSLNPEGPEQWTKQMLQPFRTYFKSRVATRTTARPLPGSGGADAAQAAGVSLPKHSTLTRVRFTRHVLRICGSALELKRRHSKLPISRWQDVLRTSCYYLARLTTDLNRLPSSLDERGRVSGLWSDGELVFLRVVLVKFTGWVIRSCLRRSNEQPAEHATAHDMSFIDDLLLRQDHSIAPNPETLVADIASSIEAAYNIVTDAQKYLTILSLRQSAWTIGAFLTCLEGLLTEARLHQPVQVALRSYFKRQNPQDDDQSHSPMRMIMHLDFTISGELRGHAEQESSGGWPPFNLTEACFKAIRVDLHNMAGSGDKFSSHRGDADRAANSSHPPTSPILDSLEAGGATNERSNVP</sequence>
<dbReference type="AlphaFoldDB" id="A0A4Y9YSU9"/>
<organism evidence="2 3">
    <name type="scientific">Rhodofomes roseus</name>
    <dbReference type="NCBI Taxonomy" id="34475"/>
    <lineage>
        <taxon>Eukaryota</taxon>
        <taxon>Fungi</taxon>
        <taxon>Dikarya</taxon>
        <taxon>Basidiomycota</taxon>
        <taxon>Agaricomycotina</taxon>
        <taxon>Agaricomycetes</taxon>
        <taxon>Polyporales</taxon>
        <taxon>Rhodofomes</taxon>
    </lineage>
</organism>